<dbReference type="InterPro" id="IPR050235">
    <property type="entry name" value="CK1_Ser-Thr_kinase"/>
</dbReference>
<proteinExistence type="predicted"/>
<reference evidence="1" key="1">
    <citation type="submission" date="2022-07" db="EMBL/GenBank/DDBJ databases">
        <title>Genome Sequence of Physisporinus lineatus.</title>
        <authorList>
            <person name="Buettner E."/>
        </authorList>
    </citation>
    <scope>NUCLEOTIDE SEQUENCE</scope>
    <source>
        <strain evidence="1">VT162</strain>
    </source>
</reference>
<dbReference type="Proteomes" id="UP001212997">
    <property type="component" value="Unassembled WGS sequence"/>
</dbReference>
<dbReference type="EMBL" id="JANAWD010000380">
    <property type="protein sequence ID" value="KAJ3480353.1"/>
    <property type="molecule type" value="Genomic_DNA"/>
</dbReference>
<name>A0AAD5YC07_9APHY</name>
<keyword evidence="2" id="KW-1185">Reference proteome</keyword>
<gene>
    <name evidence="1" type="ORF">NLI96_g8406</name>
</gene>
<evidence type="ECO:0000313" key="1">
    <source>
        <dbReference type="EMBL" id="KAJ3480353.1"/>
    </source>
</evidence>
<evidence type="ECO:0008006" key="3">
    <source>
        <dbReference type="Google" id="ProtNLM"/>
    </source>
</evidence>
<comment type="caution">
    <text evidence="1">The sequence shown here is derived from an EMBL/GenBank/DDBJ whole genome shotgun (WGS) entry which is preliminary data.</text>
</comment>
<dbReference type="PANTHER" id="PTHR11909">
    <property type="entry name" value="CASEIN KINASE-RELATED"/>
    <property type="match status" value="1"/>
</dbReference>
<dbReference type="InterPro" id="IPR011009">
    <property type="entry name" value="Kinase-like_dom_sf"/>
</dbReference>
<accession>A0AAD5YC07</accession>
<evidence type="ECO:0000313" key="2">
    <source>
        <dbReference type="Proteomes" id="UP001212997"/>
    </source>
</evidence>
<protein>
    <recommendedName>
        <fullName evidence="3">Non-specific serine/threonine protein kinase</fullName>
    </recommendedName>
</protein>
<organism evidence="1 2">
    <name type="scientific">Meripilus lineatus</name>
    <dbReference type="NCBI Taxonomy" id="2056292"/>
    <lineage>
        <taxon>Eukaryota</taxon>
        <taxon>Fungi</taxon>
        <taxon>Dikarya</taxon>
        <taxon>Basidiomycota</taxon>
        <taxon>Agaricomycotina</taxon>
        <taxon>Agaricomycetes</taxon>
        <taxon>Polyporales</taxon>
        <taxon>Meripilaceae</taxon>
        <taxon>Meripilus</taxon>
    </lineage>
</organism>
<dbReference type="SUPFAM" id="SSF56112">
    <property type="entry name" value="Protein kinase-like (PK-like)"/>
    <property type="match status" value="1"/>
</dbReference>
<dbReference type="AlphaFoldDB" id="A0AAD5YC07"/>
<dbReference type="Gene3D" id="1.10.510.10">
    <property type="entry name" value="Transferase(Phosphotransferase) domain 1"/>
    <property type="match status" value="1"/>
</dbReference>
<sequence length="219" mass="25037">MGTGKNADFVNVIDFGLAKKFRDPRTGLHIPYRQDEYHGVGTSLFAAINTHLGMECSRRDDLESLAYMLIYFMRGTLPWRKLKGQSTTETWDLIKAKKIETASLLTIGLPPEFEIFYTYVRGLEFGDLPDYEGLRGLLRGLAEREGIEYDGEFDWVVGGGVRKGKGKGKVKGLAEVCDVQGGKEEGRERKKRRFCRACDACEERERERLKEKERKAARW</sequence>